<comment type="caution">
    <text evidence="1">The sequence shown here is derived from an EMBL/GenBank/DDBJ whole genome shotgun (WGS) entry which is preliminary data.</text>
</comment>
<keyword evidence="2" id="KW-1185">Reference proteome</keyword>
<sequence length="87" mass="9771">MTKFSFSNSNQFLEINSLWLEGDDLSTNKPLLRAPIQANQVTISDHNAKKHSHLLDLKSTVKSSVASNSDYFILSSVSRRLFTTWAA</sequence>
<protein>
    <submittedName>
        <fullName evidence="1">Uncharacterized protein</fullName>
    </submittedName>
</protein>
<dbReference type="AlphaFoldDB" id="A0A540LMY4"/>
<organism evidence="1 2">
    <name type="scientific">Malus baccata</name>
    <name type="common">Siberian crab apple</name>
    <name type="synonym">Pyrus baccata</name>
    <dbReference type="NCBI Taxonomy" id="106549"/>
    <lineage>
        <taxon>Eukaryota</taxon>
        <taxon>Viridiplantae</taxon>
        <taxon>Streptophyta</taxon>
        <taxon>Embryophyta</taxon>
        <taxon>Tracheophyta</taxon>
        <taxon>Spermatophyta</taxon>
        <taxon>Magnoliopsida</taxon>
        <taxon>eudicotyledons</taxon>
        <taxon>Gunneridae</taxon>
        <taxon>Pentapetalae</taxon>
        <taxon>rosids</taxon>
        <taxon>fabids</taxon>
        <taxon>Rosales</taxon>
        <taxon>Rosaceae</taxon>
        <taxon>Amygdaloideae</taxon>
        <taxon>Maleae</taxon>
        <taxon>Malus</taxon>
    </lineage>
</organism>
<reference evidence="1 2" key="1">
    <citation type="journal article" date="2019" name="G3 (Bethesda)">
        <title>Sequencing of a Wild Apple (Malus baccata) Genome Unravels the Differences Between Cultivated and Wild Apple Species Regarding Disease Resistance and Cold Tolerance.</title>
        <authorList>
            <person name="Chen X."/>
        </authorList>
    </citation>
    <scope>NUCLEOTIDE SEQUENCE [LARGE SCALE GENOMIC DNA]</scope>
    <source>
        <strain evidence="2">cv. Shandingzi</strain>
        <tissue evidence="1">Leaves</tissue>
    </source>
</reference>
<proteinExistence type="predicted"/>
<dbReference type="EMBL" id="VIEB01000523">
    <property type="protein sequence ID" value="TQD87857.1"/>
    <property type="molecule type" value="Genomic_DNA"/>
</dbReference>
<dbReference type="Proteomes" id="UP000315295">
    <property type="component" value="Unassembled WGS sequence"/>
</dbReference>
<gene>
    <name evidence="1" type="ORF">C1H46_026595</name>
</gene>
<evidence type="ECO:0000313" key="2">
    <source>
        <dbReference type="Proteomes" id="UP000315295"/>
    </source>
</evidence>
<accession>A0A540LMY4</accession>
<name>A0A540LMY4_MALBA</name>
<evidence type="ECO:0000313" key="1">
    <source>
        <dbReference type="EMBL" id="TQD87857.1"/>
    </source>
</evidence>